<protein>
    <submittedName>
        <fullName evidence="1">Uncharacterized protein</fullName>
    </submittedName>
</protein>
<evidence type="ECO:0000313" key="1">
    <source>
        <dbReference type="EMBL" id="AUB40999.1"/>
    </source>
</evidence>
<evidence type="ECO:0000313" key="2">
    <source>
        <dbReference type="Proteomes" id="UP000232003"/>
    </source>
</evidence>
<reference evidence="1 2" key="1">
    <citation type="submission" date="2017-11" db="EMBL/GenBank/DDBJ databases">
        <title>Complete genome of a free-living desiccation-tolerant cyanobacterium and its photosynthetic adaptation to extreme terrestrial habitat.</title>
        <authorList>
            <person name="Shang J."/>
        </authorList>
    </citation>
    <scope>NUCLEOTIDE SEQUENCE [LARGE SCALE GENOMIC DNA]</scope>
    <source>
        <strain evidence="1 2">CCNUN1</strain>
    </source>
</reference>
<dbReference type="KEGG" id="nfl:COO91_07037"/>
<proteinExistence type="predicted"/>
<keyword evidence="2" id="KW-1185">Reference proteome</keyword>
<accession>A0A2K8T001</accession>
<name>A0A2K8T001_9NOSO</name>
<organism evidence="1 2">
    <name type="scientific">Nostoc flagelliforme CCNUN1</name>
    <dbReference type="NCBI Taxonomy" id="2038116"/>
    <lineage>
        <taxon>Bacteria</taxon>
        <taxon>Bacillati</taxon>
        <taxon>Cyanobacteriota</taxon>
        <taxon>Cyanophyceae</taxon>
        <taxon>Nostocales</taxon>
        <taxon>Nostocaceae</taxon>
        <taxon>Nostoc</taxon>
    </lineage>
</organism>
<dbReference type="AlphaFoldDB" id="A0A2K8T001"/>
<gene>
    <name evidence="1" type="ORF">COO91_07037</name>
</gene>
<dbReference type="Proteomes" id="UP000232003">
    <property type="component" value="Chromosome"/>
</dbReference>
<sequence length="38" mass="4524">MIFLYFSRLKKILYKFWILRKLSQLLAEFLSIVATGDG</sequence>
<dbReference type="EMBL" id="CP024785">
    <property type="protein sequence ID" value="AUB40999.1"/>
    <property type="molecule type" value="Genomic_DNA"/>
</dbReference>